<dbReference type="EMBL" id="SOSA01001274">
    <property type="protein sequence ID" value="THC87342.1"/>
    <property type="molecule type" value="Genomic_DNA"/>
</dbReference>
<feature type="domain" description="Helicase C-terminal" evidence="7">
    <location>
        <begin position="674"/>
        <end position="832"/>
    </location>
</feature>
<evidence type="ECO:0000259" key="6">
    <source>
        <dbReference type="PROSITE" id="PS51192"/>
    </source>
</evidence>
<feature type="domain" description="Helicase ATP-binding" evidence="6">
    <location>
        <begin position="485"/>
        <end position="644"/>
    </location>
</feature>
<comment type="similarity">
    <text evidence="1">Belongs to the helicase family. RecQ subfamily.</text>
</comment>
<keyword evidence="9" id="KW-1185">Reference proteome</keyword>
<evidence type="ECO:0000256" key="3">
    <source>
        <dbReference type="ARBA" id="ARBA00022840"/>
    </source>
</evidence>
<evidence type="ECO:0000256" key="5">
    <source>
        <dbReference type="ARBA" id="ARBA00034808"/>
    </source>
</evidence>
<keyword evidence="3" id="KW-0067">ATP-binding</keyword>
<dbReference type="PANTHER" id="PTHR13710">
    <property type="entry name" value="DNA HELICASE RECQ FAMILY MEMBER"/>
    <property type="match status" value="1"/>
</dbReference>
<evidence type="ECO:0000256" key="1">
    <source>
        <dbReference type="ARBA" id="ARBA00005446"/>
    </source>
</evidence>
<dbReference type="InterPro" id="IPR011545">
    <property type="entry name" value="DEAD/DEAH_box_helicase_dom"/>
</dbReference>
<evidence type="ECO:0000313" key="9">
    <source>
        <dbReference type="Proteomes" id="UP000308092"/>
    </source>
</evidence>
<dbReference type="GO" id="GO:0005694">
    <property type="term" value="C:chromosome"/>
    <property type="evidence" value="ECO:0007669"/>
    <property type="project" value="TreeGrafter"/>
</dbReference>
<dbReference type="GO" id="GO:0000724">
    <property type="term" value="P:double-strand break repair via homologous recombination"/>
    <property type="evidence" value="ECO:0007669"/>
    <property type="project" value="TreeGrafter"/>
</dbReference>
<dbReference type="GO" id="GO:0005524">
    <property type="term" value="F:ATP binding"/>
    <property type="evidence" value="ECO:0007669"/>
    <property type="project" value="UniProtKB-KW"/>
</dbReference>
<dbReference type="AlphaFoldDB" id="A0A4S3IYR1"/>
<dbReference type="EC" id="5.6.2.4" evidence="5"/>
<reference evidence="8 9" key="1">
    <citation type="submission" date="2019-03" db="EMBL/GenBank/DDBJ databases">
        <title>The genome sequence of a newly discovered highly antifungal drug resistant Aspergillus species, Aspergillus tanneri NIH 1004.</title>
        <authorList>
            <person name="Mounaud S."/>
            <person name="Singh I."/>
            <person name="Joardar V."/>
            <person name="Pakala S."/>
            <person name="Pakala S."/>
            <person name="Venepally P."/>
            <person name="Hoover J."/>
            <person name="Nierman W."/>
            <person name="Chung J."/>
            <person name="Losada L."/>
        </authorList>
    </citation>
    <scope>NUCLEOTIDE SEQUENCE [LARGE SCALE GENOMIC DNA]</scope>
    <source>
        <strain evidence="8 9">NIH1004</strain>
    </source>
</reference>
<gene>
    <name evidence="8" type="ORF">EYZ11_013212</name>
</gene>
<protein>
    <recommendedName>
        <fullName evidence="5">DNA 3'-5' helicase</fullName>
        <ecNumber evidence="5">5.6.2.4</ecNumber>
    </recommendedName>
</protein>
<proteinExistence type="inferred from homology"/>
<comment type="caution">
    <text evidence="8">The sequence shown here is derived from an EMBL/GenBank/DDBJ whole genome shotgun (WGS) entry which is preliminary data.</text>
</comment>
<evidence type="ECO:0000256" key="2">
    <source>
        <dbReference type="ARBA" id="ARBA00022741"/>
    </source>
</evidence>
<name>A0A4S3IYR1_9EURO</name>
<organism evidence="8 9">
    <name type="scientific">Aspergillus tanneri</name>
    <dbReference type="NCBI Taxonomy" id="1220188"/>
    <lineage>
        <taxon>Eukaryota</taxon>
        <taxon>Fungi</taxon>
        <taxon>Dikarya</taxon>
        <taxon>Ascomycota</taxon>
        <taxon>Pezizomycotina</taxon>
        <taxon>Eurotiomycetes</taxon>
        <taxon>Eurotiomycetidae</taxon>
        <taxon>Eurotiales</taxon>
        <taxon>Aspergillaceae</taxon>
        <taxon>Aspergillus</taxon>
        <taxon>Aspergillus subgen. Circumdati</taxon>
    </lineage>
</organism>
<sequence length="975" mass="111090">MATYIREWMVKYCTGHEELHKPRGAFLQNTLQGLALTLANTLFLDFRYFQQVWPLISLSEAANAEEFTNSAKDFSFAALGPALQDKWFTPIRQNSHQTLELNQNQARSYLNTSGSFLKTLLVLSHLTSGAPSRGTEINQVIWQNTAINHRNLFLDPSTKLFLIQLRYSKNFSRLGQEMRALRVLPEALSYLLLAYLLVIRPFERCLLVHLTKCLPEAEFLLFYDSRVSRAFSARVLSRSMKTLTHKGLGFRLGLHGWRHIAQGFIRYGLNEDPLAYLDNDDELDDEDLAARQMHHSRQTGLQIYGRQPVTLQNMTHDHQGSLIWFSQRWHEYIGLGPNQVMLNQLFYPQTTQAPHEPEEAAGSGSRVNTRAGFTVDSSELLPQAAAVVQFHYPKQSEATPPVETISIGEFHRYISLYRDTTPPDLLPAVNLPDSEFDEFQLLSRDARPNPARPFVNSGVLDHLIKEFMQNSQANWRTPEQRQAFHLIIRKTPYLFLVLPTGGGKTTLFLMGASLATSRTTIIISPLVALKIDLIRKAEVLGLEPVMWEESTDKTRSPRLVVVQIESLRNPRFFAFARGLVQKGHLDRIIWDECHLISLSKGYRLVMHRVKQALALPVSMIFSSATLPQYIESDLIQMLELGSLNPITKIRADLTLTNMFYGVNIMPQAAKAPDYLQQFIKTFEMQHQVTARVIIFCQLKGLVNQLGEEISQAVIFHADLPAEAKTSSITQFESGQANILIATGAIGAGFDFKLVHLVIHLHGAWSFTDFMQESGRAGRSTDQPGWSYCLVRPSDLPDRVNDSLDRGLFREYLNENVCRRRPISRVFSDQTLESCDPGWVRCDLCSARAAQHERVQEAVRKYYQNTTQDLELFAKGVQFFHEKYCLTCLIFMLGEIEKKRMKFQKNFFKHQGRDCPKEYTWKSKIQGFRQQLQPQADTCCFGCFLPTKLCKGLLANDYEEGCMAPNLLTTGAIESI</sequence>
<dbReference type="Gene3D" id="3.40.50.300">
    <property type="entry name" value="P-loop containing nucleotide triphosphate hydrolases"/>
    <property type="match status" value="2"/>
</dbReference>
<dbReference type="SUPFAM" id="SSF52540">
    <property type="entry name" value="P-loop containing nucleoside triphosphate hydrolases"/>
    <property type="match status" value="1"/>
</dbReference>
<dbReference type="PROSITE" id="PS51194">
    <property type="entry name" value="HELICASE_CTER"/>
    <property type="match status" value="1"/>
</dbReference>
<evidence type="ECO:0000259" key="7">
    <source>
        <dbReference type="PROSITE" id="PS51194"/>
    </source>
</evidence>
<dbReference type="InterPro" id="IPR014001">
    <property type="entry name" value="Helicase_ATP-bd"/>
</dbReference>
<evidence type="ECO:0000256" key="4">
    <source>
        <dbReference type="ARBA" id="ARBA00034617"/>
    </source>
</evidence>
<dbReference type="Proteomes" id="UP000308092">
    <property type="component" value="Unassembled WGS sequence"/>
</dbReference>
<dbReference type="SMART" id="SM00487">
    <property type="entry name" value="DEXDc"/>
    <property type="match status" value="1"/>
</dbReference>
<keyword evidence="2" id="KW-0547">Nucleotide-binding</keyword>
<dbReference type="GO" id="GO:0009378">
    <property type="term" value="F:four-way junction helicase activity"/>
    <property type="evidence" value="ECO:0007669"/>
    <property type="project" value="TreeGrafter"/>
</dbReference>
<evidence type="ECO:0000313" key="8">
    <source>
        <dbReference type="EMBL" id="THC87342.1"/>
    </source>
</evidence>
<dbReference type="GO" id="GO:0003676">
    <property type="term" value="F:nucleic acid binding"/>
    <property type="evidence" value="ECO:0007669"/>
    <property type="project" value="InterPro"/>
</dbReference>
<dbReference type="InterPro" id="IPR001650">
    <property type="entry name" value="Helicase_C-like"/>
</dbReference>
<accession>A0A4S3IYR1</accession>
<dbReference type="GO" id="GO:0005737">
    <property type="term" value="C:cytoplasm"/>
    <property type="evidence" value="ECO:0007669"/>
    <property type="project" value="TreeGrafter"/>
</dbReference>
<comment type="catalytic activity">
    <reaction evidence="4">
        <text>Couples ATP hydrolysis with the unwinding of duplex DNA by translocating in the 3'-5' direction.</text>
        <dbReference type="EC" id="5.6.2.4"/>
    </reaction>
</comment>
<dbReference type="InterPro" id="IPR027417">
    <property type="entry name" value="P-loop_NTPase"/>
</dbReference>
<dbReference type="GO" id="GO:0043138">
    <property type="term" value="F:3'-5' DNA helicase activity"/>
    <property type="evidence" value="ECO:0007669"/>
    <property type="project" value="UniProtKB-EC"/>
</dbReference>
<dbReference type="VEuPathDB" id="FungiDB:EYZ11_013212"/>
<dbReference type="Pfam" id="PF00271">
    <property type="entry name" value="Helicase_C"/>
    <property type="match status" value="1"/>
</dbReference>
<dbReference type="PROSITE" id="PS51192">
    <property type="entry name" value="HELICASE_ATP_BIND_1"/>
    <property type="match status" value="1"/>
</dbReference>
<dbReference type="Pfam" id="PF00270">
    <property type="entry name" value="DEAD"/>
    <property type="match status" value="1"/>
</dbReference>
<dbReference type="SMART" id="SM00490">
    <property type="entry name" value="HELICc"/>
    <property type="match status" value="1"/>
</dbReference>
<dbReference type="PANTHER" id="PTHR13710:SF154">
    <property type="entry name" value="RECQ HELICASE, PUTATIVE (AFU_ORTHOLOGUE AFUA_6G14720)-RELATED"/>
    <property type="match status" value="1"/>
</dbReference>
<dbReference type="STRING" id="1220188.A0A4S3IYR1"/>